<sequence length="489" mass="53377">MARLHHYTGVDVELPLGTERIYGRADTNLELDKVSRQQFKLAGTAQGLLLTSLGANPTKVWLGASDRSQAVLLQKGETRLLSAGDRVLLLGCDPSMFVEVKEATSSAAGEAAAAAAAGPAADGTQQRGAEPPSKRPRMEGGGRPGKREQCVEAAQQALERGQSVLIDRTNVTPAHCLVLKLSRKLCGQRAAARVGHEGGLQGNSPAVYQAVNRMWSQMEEAGDPHQREGFASVIVCENDKEVAAALEAWAAFGPTHPDPAAEYQRRRPPPPKVNTLFNYLKKTPGSSGGSDGKDGVGPFANSLVSIAANPESCRHEQPQLWFDDRCVWVADKFAKAQEHWLVVAREARLEGPLDLTAADIPLLEHMLAVAREHTQATQQQHPALQFRYGFHAAPSLRQLHMHAVSQDFHSPALKNKKHWNSFTSSFFLDAEWVLGQLRQAGRLDYSLPAKEALLKSDLRCHRCGAVQLNMPRLKEHIAACRAPVRLPLY</sequence>
<dbReference type="FunFam" id="3.30.428.10:FF:000004">
    <property type="entry name" value="aprataxin isoform X2"/>
    <property type="match status" value="1"/>
</dbReference>
<proteinExistence type="predicted"/>
<evidence type="ECO:0000313" key="4">
    <source>
        <dbReference type="Proteomes" id="UP001205105"/>
    </source>
</evidence>
<gene>
    <name evidence="3" type="ORF">COHA_003368</name>
</gene>
<accession>A0AAD5H3Z5</accession>
<dbReference type="GO" id="GO:0033699">
    <property type="term" value="F:DNA 5'-adenosine monophosphate hydrolase activity"/>
    <property type="evidence" value="ECO:0007669"/>
    <property type="project" value="TreeGrafter"/>
</dbReference>
<dbReference type="PANTHER" id="PTHR12486">
    <property type="entry name" value="APRATAXIN-RELATED"/>
    <property type="match status" value="1"/>
</dbReference>
<protein>
    <recommendedName>
        <fullName evidence="2">Aprataxin C2HE/C2H2/C2HC zinc finger domain-containing protein</fullName>
    </recommendedName>
</protein>
<dbReference type="GO" id="GO:0003697">
    <property type="term" value="F:single-stranded DNA binding"/>
    <property type="evidence" value="ECO:0007669"/>
    <property type="project" value="TreeGrafter"/>
</dbReference>
<dbReference type="GO" id="GO:1990165">
    <property type="term" value="F:single-strand break-containing DNA binding"/>
    <property type="evidence" value="ECO:0007669"/>
    <property type="project" value="TreeGrafter"/>
</dbReference>
<evidence type="ECO:0000313" key="3">
    <source>
        <dbReference type="EMBL" id="KAI7843036.1"/>
    </source>
</evidence>
<dbReference type="Pfam" id="PF16278">
    <property type="entry name" value="zf-C2HE"/>
    <property type="match status" value="1"/>
</dbReference>
<comment type="caution">
    <text evidence="3">The sequence shown here is derived from an EMBL/GenBank/DDBJ whole genome shotgun (WGS) entry which is preliminary data.</text>
</comment>
<reference evidence="3" key="1">
    <citation type="submission" date="2020-11" db="EMBL/GenBank/DDBJ databases">
        <title>Chlorella ohadii genome sequencing and assembly.</title>
        <authorList>
            <person name="Murik O."/>
            <person name="Treves H."/>
            <person name="Kedem I."/>
            <person name="Shotland Y."/>
            <person name="Kaplan A."/>
        </authorList>
    </citation>
    <scope>NUCLEOTIDE SEQUENCE</scope>
    <source>
        <strain evidence="3">1</strain>
    </source>
</reference>
<dbReference type="EMBL" id="JADXDR010000044">
    <property type="protein sequence ID" value="KAI7843036.1"/>
    <property type="molecule type" value="Genomic_DNA"/>
</dbReference>
<dbReference type="Gene3D" id="3.30.428.10">
    <property type="entry name" value="HIT-like"/>
    <property type="match status" value="1"/>
</dbReference>
<name>A0AAD5H3Z5_9CHLO</name>
<dbReference type="Proteomes" id="UP001205105">
    <property type="component" value="Unassembled WGS sequence"/>
</dbReference>
<dbReference type="PANTHER" id="PTHR12486:SF4">
    <property type="entry name" value="APRATAXIN"/>
    <property type="match status" value="1"/>
</dbReference>
<dbReference type="InterPro" id="IPR027417">
    <property type="entry name" value="P-loop_NTPase"/>
</dbReference>
<dbReference type="GO" id="GO:0005634">
    <property type="term" value="C:nucleus"/>
    <property type="evidence" value="ECO:0007669"/>
    <property type="project" value="TreeGrafter"/>
</dbReference>
<feature type="compositionally biased region" description="Basic and acidic residues" evidence="1">
    <location>
        <begin position="132"/>
        <end position="148"/>
    </location>
</feature>
<dbReference type="Gene3D" id="2.60.200.20">
    <property type="match status" value="1"/>
</dbReference>
<dbReference type="SUPFAM" id="SSF54197">
    <property type="entry name" value="HIT-like"/>
    <property type="match status" value="1"/>
</dbReference>
<dbReference type="GO" id="GO:0003725">
    <property type="term" value="F:double-stranded RNA binding"/>
    <property type="evidence" value="ECO:0007669"/>
    <property type="project" value="TreeGrafter"/>
</dbReference>
<dbReference type="AlphaFoldDB" id="A0AAD5H3Z5"/>
<organism evidence="3 4">
    <name type="scientific">Chlorella ohadii</name>
    <dbReference type="NCBI Taxonomy" id="2649997"/>
    <lineage>
        <taxon>Eukaryota</taxon>
        <taxon>Viridiplantae</taxon>
        <taxon>Chlorophyta</taxon>
        <taxon>core chlorophytes</taxon>
        <taxon>Trebouxiophyceae</taxon>
        <taxon>Chlorellales</taxon>
        <taxon>Chlorellaceae</taxon>
        <taxon>Chlorella clade</taxon>
        <taxon>Chlorella</taxon>
    </lineage>
</organism>
<dbReference type="InterPro" id="IPR032566">
    <property type="entry name" value="Znf-C2HE"/>
</dbReference>
<evidence type="ECO:0000256" key="1">
    <source>
        <dbReference type="SAM" id="MobiDB-lite"/>
    </source>
</evidence>
<dbReference type="InterPro" id="IPR036265">
    <property type="entry name" value="HIT-like_sf"/>
</dbReference>
<dbReference type="GO" id="GO:0000012">
    <property type="term" value="P:single strand break repair"/>
    <property type="evidence" value="ECO:0007669"/>
    <property type="project" value="TreeGrafter"/>
</dbReference>
<keyword evidence="4" id="KW-1185">Reference proteome</keyword>
<evidence type="ECO:0000259" key="2">
    <source>
        <dbReference type="Pfam" id="PF16278"/>
    </source>
</evidence>
<dbReference type="Pfam" id="PF11969">
    <property type="entry name" value="DcpS_C"/>
    <property type="match status" value="1"/>
</dbReference>
<dbReference type="GO" id="GO:0030983">
    <property type="term" value="F:mismatched DNA binding"/>
    <property type="evidence" value="ECO:0007669"/>
    <property type="project" value="TreeGrafter"/>
</dbReference>
<dbReference type="Gene3D" id="3.40.50.300">
    <property type="entry name" value="P-loop containing nucleotide triphosphate hydrolases"/>
    <property type="match status" value="1"/>
</dbReference>
<feature type="region of interest" description="Disordered" evidence="1">
    <location>
        <begin position="114"/>
        <end position="148"/>
    </location>
</feature>
<feature type="domain" description="Aprataxin C2HE/C2H2/C2HC zinc finger" evidence="2">
    <location>
        <begin position="423"/>
        <end position="478"/>
    </location>
</feature>